<comment type="subunit">
    <text evidence="14">Component of the KPC complex composed of RNF123/KPC1 and UBAC1/KPC2. Interacts with UBAC1 and CDKN1B via its N-terminal domain. Interacts with RIGI (via N-terminus) and IFIH1 (via N-terminus).</text>
</comment>
<comment type="subcellular location">
    <subcellularLocation>
        <location evidence="2">Cytoplasm</location>
    </subcellularLocation>
</comment>
<keyword evidence="6" id="KW-0963">Cytoplasm</keyword>
<dbReference type="GO" id="GO:0030163">
    <property type="term" value="P:protein catabolic process"/>
    <property type="evidence" value="ECO:0007669"/>
    <property type="project" value="UniProtKB-ARBA"/>
</dbReference>
<evidence type="ECO:0000256" key="5">
    <source>
        <dbReference type="ARBA" id="ARBA00022481"/>
    </source>
</evidence>
<evidence type="ECO:0000256" key="12">
    <source>
        <dbReference type="ARBA" id="ARBA00022833"/>
    </source>
</evidence>
<dbReference type="Gene3D" id="3.30.40.10">
    <property type="entry name" value="Zinc/RING finger domain, C3HC4 (zinc finger)"/>
    <property type="match status" value="1"/>
</dbReference>
<evidence type="ECO:0000313" key="23">
    <source>
        <dbReference type="Proteomes" id="UP000265180"/>
    </source>
</evidence>
<feature type="region of interest" description="Disordered" evidence="19">
    <location>
        <begin position="669"/>
        <end position="701"/>
    </location>
</feature>
<evidence type="ECO:0000259" key="21">
    <source>
        <dbReference type="PROSITE" id="PS50188"/>
    </source>
</evidence>
<reference key="1">
    <citation type="journal article" date="2007" name="Nature">
        <title>The medaka draft genome and insights into vertebrate genome evolution.</title>
        <authorList>
            <person name="Kasahara M."/>
            <person name="Naruse K."/>
            <person name="Sasaki S."/>
            <person name="Nakatani Y."/>
            <person name="Qu W."/>
            <person name="Ahsan B."/>
            <person name="Yamada T."/>
            <person name="Nagayasu Y."/>
            <person name="Doi K."/>
            <person name="Kasai Y."/>
            <person name="Jindo T."/>
            <person name="Kobayashi D."/>
            <person name="Shimada A."/>
            <person name="Toyoda A."/>
            <person name="Kuroki Y."/>
            <person name="Fujiyama A."/>
            <person name="Sasaki T."/>
            <person name="Shimizu A."/>
            <person name="Asakawa S."/>
            <person name="Shimizu N."/>
            <person name="Hashimoto S."/>
            <person name="Yang J."/>
            <person name="Lee Y."/>
            <person name="Matsushima K."/>
            <person name="Sugano S."/>
            <person name="Sakaizumi M."/>
            <person name="Narita T."/>
            <person name="Ohishi K."/>
            <person name="Haga S."/>
            <person name="Ohta F."/>
            <person name="Nomoto H."/>
            <person name="Nogata K."/>
            <person name="Morishita T."/>
            <person name="Endo T."/>
            <person name="Shin-I T."/>
            <person name="Takeda H."/>
            <person name="Morishita S."/>
            <person name="Kohara Y."/>
        </authorList>
    </citation>
    <scope>NUCLEOTIDE SEQUENCE [LARGE SCALE GENOMIC DNA]</scope>
    <source>
        <strain>Hd-rR</strain>
    </source>
</reference>
<dbReference type="SMART" id="SM00184">
    <property type="entry name" value="RING"/>
    <property type="match status" value="1"/>
</dbReference>
<evidence type="ECO:0000313" key="22">
    <source>
        <dbReference type="Ensembl" id="ENSORLP00020003114.1"/>
    </source>
</evidence>
<evidence type="ECO:0000256" key="2">
    <source>
        <dbReference type="ARBA" id="ARBA00004496"/>
    </source>
</evidence>
<dbReference type="InterPro" id="IPR045129">
    <property type="entry name" value="RNF123/RKP/RSPRY1"/>
</dbReference>
<keyword evidence="10 18" id="KW-0863">Zinc-finger</keyword>
<evidence type="ECO:0000256" key="18">
    <source>
        <dbReference type="PROSITE-ProRule" id="PRU00175"/>
    </source>
</evidence>
<evidence type="ECO:0000256" key="4">
    <source>
        <dbReference type="ARBA" id="ARBA00012483"/>
    </source>
</evidence>
<dbReference type="SMART" id="SM00449">
    <property type="entry name" value="SPRY"/>
    <property type="match status" value="1"/>
</dbReference>
<dbReference type="Proteomes" id="UP000265180">
    <property type="component" value="Chromosome 5"/>
</dbReference>
<dbReference type="SUPFAM" id="SSF57850">
    <property type="entry name" value="RING/U-box"/>
    <property type="match status" value="1"/>
</dbReference>
<evidence type="ECO:0000256" key="14">
    <source>
        <dbReference type="ARBA" id="ARBA00063853"/>
    </source>
</evidence>
<evidence type="ECO:0000256" key="11">
    <source>
        <dbReference type="ARBA" id="ARBA00022786"/>
    </source>
</evidence>
<reference evidence="22" key="4">
    <citation type="submission" date="2025-09" db="UniProtKB">
        <authorList>
            <consortium name="Ensembl"/>
        </authorList>
    </citation>
    <scope>IDENTIFICATION</scope>
    <source>
        <strain evidence="22">HNI</strain>
    </source>
</reference>
<proteinExistence type="predicted"/>
<evidence type="ECO:0000256" key="9">
    <source>
        <dbReference type="ARBA" id="ARBA00022723"/>
    </source>
</evidence>
<keyword evidence="9" id="KW-0479">Metal-binding</keyword>
<accession>A0A3P9K4J6</accession>
<evidence type="ECO:0000256" key="1">
    <source>
        <dbReference type="ARBA" id="ARBA00000900"/>
    </source>
</evidence>
<evidence type="ECO:0000256" key="17">
    <source>
        <dbReference type="ARBA" id="ARBA00080435"/>
    </source>
</evidence>
<dbReference type="GO" id="GO:0005737">
    <property type="term" value="C:cytoplasm"/>
    <property type="evidence" value="ECO:0007669"/>
    <property type="project" value="UniProtKB-SubCell"/>
</dbReference>
<dbReference type="GO" id="GO:0061630">
    <property type="term" value="F:ubiquitin protein ligase activity"/>
    <property type="evidence" value="ECO:0007669"/>
    <property type="project" value="UniProtKB-EC"/>
</dbReference>
<keyword evidence="5" id="KW-0488">Methylation</keyword>
<keyword evidence="7" id="KW-0597">Phosphoprotein</keyword>
<evidence type="ECO:0000256" key="6">
    <source>
        <dbReference type="ARBA" id="ARBA00022490"/>
    </source>
</evidence>
<sequence>MTTRGGGTALTRRNYRLASDTDKPRTTGIVNEKLLSDYLHHVFPSAKPGAAPATLRKPLGFQDLGAHLDRLLSEEEPQVDGRVGPQPVVLDHTSGFEGLLFVDDDLLGVIGHSNFSSIRATTCVYKGKWAYEVLISSQGLMQIGWCTLNCRFNQEGVGDTPDSYAYDGNRVRKWNVTTTNYGKSWAAGDIVNCLIDLDEGTITFCLNGQSLGTAFTNIKMGPGIAYFPAISLSFKESVAFNFGKGYLPLQDPPTADLTKAHKLLGFIKNVLSTSIDTQEEKLLEKGCAMWKLHGEPTVLVTLAHIFNHFAPLMCKVYLVEDVLMNFLLGILEGGGSVDEHPLIQQLLDLFWLLMEDHEVNECLKQLMMSLLRAYRFSPIIPDLGFQIHFLRLTTAILRHEKSRKYLLNNVLYPLTPLRVKEAGLEELIPTTWWPTHFDKEREPKDESADERLRRRAYERGCQRLKKRIEVVEELQIQILRLLLNNKDKTTGEASRYIFLNKFRKFLQENASNRGHPTALCPPEYMVCFLHRLITAVRSCWNEACRKSPSSLSSEDAYVPPQLFYNGKVDYFDLQRLGGLLSHLKKTLKDDLASKANILIDPAEIQAASMDDLDEDEESGAAQRPFGAAGVGSTLVRPSWLSSPTPGRANRFLSTAAVSLMMPRRPLAQPEKVKVRSLPVEQRTEEDIEGSHGNDGLLLGRPQEEPDQLMSDKSLLEITDGIVMMYNLSVHQQLGKMVVVADDVHEYAVALKDTEEKIARCPPRRADIMDELQKSQKVFAEKLNHLSRRLAWINATIYSKEKMLDVYWLLCVCIRTIEHADNTGSLFAFTPEFYLNVAMNAYSALKNYFSPANSMEELPGYEETLTHLAAILAKHFADPRIVGTDIKDSLMQALASYVCYPQSLRAVERIPEEQRVAMMRNLLAPYEQRPWAQTNWILVRLWRGCGFGYRYTRLPHLLKTKPEDANLPSLQKPCPSLLLQRHMAELLSLDKDMAASFLNSVLNQLNWAFSEFIGMIQEIQQAAERPERNFVDTRQLKVCATCFDLSVSLLRVLEMTVTLVPEIFLDWSRPSAELLLRRLAQLLNQVLNRVTAEKNLFDRVVNLRLPGLESVDHYPILVAVTGILVRILVDGNRQGTSRAASVLLADPCFQLHSIQHLLGEAGDSGEEERQKVENMLTFLTEESKQAAASTAPTSEEDLCPICYAHSISAIFKPCSHKSCKACINQHLMNKKDCFFCKATITGVEDYNKPKPVFTSK</sequence>
<comment type="catalytic activity">
    <reaction evidence="1">
        <text>S-ubiquitinyl-[E2 ubiquitin-conjugating enzyme]-L-cysteine + [acceptor protein]-L-lysine = [E2 ubiquitin-conjugating enzyme]-L-cysteine + N(6)-ubiquitinyl-[acceptor protein]-L-lysine.</text>
        <dbReference type="EC" id="2.3.2.27"/>
    </reaction>
</comment>
<dbReference type="PROSITE" id="PS50188">
    <property type="entry name" value="B302_SPRY"/>
    <property type="match status" value="1"/>
</dbReference>
<dbReference type="Pfam" id="PF25576">
    <property type="entry name" value="TPR_RNF123"/>
    <property type="match status" value="1"/>
</dbReference>
<dbReference type="AlphaFoldDB" id="A0A3P9K4J6"/>
<evidence type="ECO:0000256" key="7">
    <source>
        <dbReference type="ARBA" id="ARBA00022553"/>
    </source>
</evidence>
<feature type="domain" description="RING-type" evidence="20">
    <location>
        <begin position="1198"/>
        <end position="1236"/>
    </location>
</feature>
<reference evidence="22" key="3">
    <citation type="submission" date="2025-08" db="UniProtKB">
        <authorList>
            <consortium name="Ensembl"/>
        </authorList>
    </citation>
    <scope>IDENTIFICATION</scope>
    <source>
        <strain evidence="22">HNI</strain>
    </source>
</reference>
<evidence type="ECO:0000256" key="8">
    <source>
        <dbReference type="ARBA" id="ARBA00022679"/>
    </source>
</evidence>
<dbReference type="InterPro" id="IPR057987">
    <property type="entry name" value="TPR_RNF123/RKP"/>
</dbReference>
<organism evidence="22 23">
    <name type="scientific">Oryzias latipes</name>
    <name type="common">Japanese rice fish</name>
    <name type="synonym">Japanese killifish</name>
    <dbReference type="NCBI Taxonomy" id="8090"/>
    <lineage>
        <taxon>Eukaryota</taxon>
        <taxon>Metazoa</taxon>
        <taxon>Chordata</taxon>
        <taxon>Craniata</taxon>
        <taxon>Vertebrata</taxon>
        <taxon>Euteleostomi</taxon>
        <taxon>Actinopterygii</taxon>
        <taxon>Neopterygii</taxon>
        <taxon>Teleostei</taxon>
        <taxon>Neoteleostei</taxon>
        <taxon>Acanthomorphata</taxon>
        <taxon>Ovalentaria</taxon>
        <taxon>Atherinomorphae</taxon>
        <taxon>Beloniformes</taxon>
        <taxon>Adrianichthyidae</taxon>
        <taxon>Oryziinae</taxon>
        <taxon>Oryzias</taxon>
    </lineage>
</organism>
<dbReference type="GO" id="GO:0016567">
    <property type="term" value="P:protein ubiquitination"/>
    <property type="evidence" value="ECO:0007669"/>
    <property type="project" value="UniProtKB-ARBA"/>
</dbReference>
<dbReference type="InterPro" id="IPR043136">
    <property type="entry name" value="B30.2/SPRY_sf"/>
</dbReference>
<dbReference type="Pfam" id="PF13920">
    <property type="entry name" value="zf-C3HC4_3"/>
    <property type="match status" value="1"/>
</dbReference>
<evidence type="ECO:0000256" key="19">
    <source>
        <dbReference type="SAM" id="MobiDB-lite"/>
    </source>
</evidence>
<evidence type="ECO:0000259" key="20">
    <source>
        <dbReference type="PROSITE" id="PS50089"/>
    </source>
</evidence>
<reference evidence="22 23" key="2">
    <citation type="submission" date="2017-04" db="EMBL/GenBank/DDBJ databases">
        <title>CpG methylation of centromeres and impact of large insertions on vertebrate speciation.</title>
        <authorList>
            <person name="Ichikawa K."/>
            <person name="Yoshimura J."/>
            <person name="Morishita S."/>
        </authorList>
    </citation>
    <scope>NUCLEOTIDE SEQUENCE</scope>
    <source>
        <strain evidence="22 23">HNI</strain>
    </source>
</reference>
<evidence type="ECO:0000256" key="13">
    <source>
        <dbReference type="ARBA" id="ARBA00022843"/>
    </source>
</evidence>
<dbReference type="InterPro" id="IPR003877">
    <property type="entry name" value="SPRY_dom"/>
</dbReference>
<comment type="pathway">
    <text evidence="3">Protein modification; protein ubiquitination.</text>
</comment>
<dbReference type="Ensembl" id="ENSORLT00020010170.1">
    <property type="protein sequence ID" value="ENSORLP00020003114.1"/>
    <property type="gene ID" value="ENSORLG00020003936.1"/>
</dbReference>
<keyword evidence="12" id="KW-0862">Zinc</keyword>
<feature type="compositionally biased region" description="Basic and acidic residues" evidence="19">
    <location>
        <begin position="681"/>
        <end position="691"/>
    </location>
</feature>
<protein>
    <recommendedName>
        <fullName evidence="15">E3 ubiquitin-protein ligase RNF123</fullName>
        <ecNumber evidence="4">2.3.2.27</ecNumber>
    </recommendedName>
    <alternativeName>
        <fullName evidence="16">Kip1 ubiquitination-promoting complex protein 1</fullName>
    </alternativeName>
    <alternativeName>
        <fullName evidence="17">RING finger protein 123</fullName>
    </alternativeName>
</protein>
<evidence type="ECO:0000256" key="3">
    <source>
        <dbReference type="ARBA" id="ARBA00004906"/>
    </source>
</evidence>
<dbReference type="PROSITE" id="PS50089">
    <property type="entry name" value="ZF_RING_2"/>
    <property type="match status" value="1"/>
</dbReference>
<dbReference type="GO" id="GO:0008270">
    <property type="term" value="F:zinc ion binding"/>
    <property type="evidence" value="ECO:0007669"/>
    <property type="project" value="UniProtKB-KW"/>
</dbReference>
<keyword evidence="13" id="KW-0832">Ubl conjugation</keyword>
<dbReference type="Pfam" id="PF00622">
    <property type="entry name" value="SPRY"/>
    <property type="match status" value="1"/>
</dbReference>
<evidence type="ECO:0000256" key="10">
    <source>
        <dbReference type="ARBA" id="ARBA00022771"/>
    </source>
</evidence>
<dbReference type="CDD" id="cd16541">
    <property type="entry name" value="RING-HC_RNF123"/>
    <property type="match status" value="1"/>
</dbReference>
<dbReference type="InterPro" id="IPR001870">
    <property type="entry name" value="B30.2/SPRY"/>
</dbReference>
<dbReference type="FunFam" id="3.30.40.10:FF:000133">
    <property type="entry name" value="E3 ubiquitin-protein ligase RNF123"/>
    <property type="match status" value="1"/>
</dbReference>
<keyword evidence="11" id="KW-0833">Ubl conjugation pathway</keyword>
<dbReference type="InterPro" id="IPR013320">
    <property type="entry name" value="ConA-like_dom_sf"/>
</dbReference>
<dbReference type="Gene3D" id="2.60.120.920">
    <property type="match status" value="1"/>
</dbReference>
<name>A0A3P9K4J6_ORYLA</name>
<feature type="domain" description="B30.2/SPRY" evidence="21">
    <location>
        <begin position="68"/>
        <end position="247"/>
    </location>
</feature>
<evidence type="ECO:0000256" key="16">
    <source>
        <dbReference type="ARBA" id="ARBA00079670"/>
    </source>
</evidence>
<dbReference type="EC" id="2.3.2.27" evidence="4"/>
<dbReference type="InterPro" id="IPR013083">
    <property type="entry name" value="Znf_RING/FYVE/PHD"/>
</dbReference>
<evidence type="ECO:0000256" key="15">
    <source>
        <dbReference type="ARBA" id="ARBA00067465"/>
    </source>
</evidence>
<dbReference type="InterPro" id="IPR001841">
    <property type="entry name" value="Znf_RING"/>
</dbReference>
<dbReference type="SUPFAM" id="SSF49899">
    <property type="entry name" value="Concanavalin A-like lectins/glucanases"/>
    <property type="match status" value="1"/>
</dbReference>
<dbReference type="PANTHER" id="PTHR13363:SF5">
    <property type="entry name" value="E3 UBIQUITIN-PROTEIN LIGASE RNF123"/>
    <property type="match status" value="1"/>
</dbReference>
<dbReference type="PANTHER" id="PTHR13363">
    <property type="entry name" value="RING FINGER AND SRY DOMAIN-CONTAINING"/>
    <property type="match status" value="1"/>
</dbReference>
<keyword evidence="8" id="KW-0808">Transferase</keyword>
<dbReference type="FunFam" id="2.60.120.920:FF:000031">
    <property type="entry name" value="E3 ubiquitin-protein ligase RNF123"/>
    <property type="match status" value="1"/>
</dbReference>